<evidence type="ECO:0000313" key="1">
    <source>
        <dbReference type="EMBL" id="KAF0684677.1"/>
    </source>
</evidence>
<gene>
    <name evidence="1" type="ORF">FWK35_00036384</name>
</gene>
<keyword evidence="2" id="KW-1185">Reference proteome</keyword>
<comment type="caution">
    <text evidence="1">The sequence shown here is derived from an EMBL/GenBank/DDBJ whole genome shotgun (WGS) entry which is preliminary data.</text>
</comment>
<dbReference type="EMBL" id="VUJU01017214">
    <property type="protein sequence ID" value="KAF0684677.1"/>
    <property type="molecule type" value="Genomic_DNA"/>
</dbReference>
<organism evidence="1 2">
    <name type="scientific">Aphis craccivora</name>
    <name type="common">Cowpea aphid</name>
    <dbReference type="NCBI Taxonomy" id="307492"/>
    <lineage>
        <taxon>Eukaryota</taxon>
        <taxon>Metazoa</taxon>
        <taxon>Ecdysozoa</taxon>
        <taxon>Arthropoda</taxon>
        <taxon>Hexapoda</taxon>
        <taxon>Insecta</taxon>
        <taxon>Pterygota</taxon>
        <taxon>Neoptera</taxon>
        <taxon>Paraneoptera</taxon>
        <taxon>Hemiptera</taxon>
        <taxon>Sternorrhyncha</taxon>
        <taxon>Aphidomorpha</taxon>
        <taxon>Aphidoidea</taxon>
        <taxon>Aphididae</taxon>
        <taxon>Aphidini</taxon>
        <taxon>Aphis</taxon>
        <taxon>Aphis</taxon>
    </lineage>
</organism>
<name>A0A6G0VHU8_APHCR</name>
<accession>A0A6G0VHU8</accession>
<reference evidence="1 2" key="1">
    <citation type="submission" date="2019-08" db="EMBL/GenBank/DDBJ databases">
        <title>Whole genome of Aphis craccivora.</title>
        <authorList>
            <person name="Voronova N.V."/>
            <person name="Shulinski R.S."/>
            <person name="Bandarenka Y.V."/>
            <person name="Zhorov D.G."/>
            <person name="Warner D."/>
        </authorList>
    </citation>
    <scope>NUCLEOTIDE SEQUENCE [LARGE SCALE GENOMIC DNA]</scope>
    <source>
        <strain evidence="1">180601</strain>
        <tissue evidence="1">Whole Body</tissue>
    </source>
</reference>
<feature type="non-terminal residue" evidence="1">
    <location>
        <position position="206"/>
    </location>
</feature>
<sequence length="206" mass="23703">MPDGSLVVMKLHTNHERENNDIQLVDNLKNILKRRAASESTQLKLIYDEECRRQPLSANLYPWSTAESLMRLARRSFMPPLPENLQQLAIIFENGQLPRYNCCDITIFRSCVQDIDGKSNMIFACPGLTQNISNIDIEELHVDGTFKVIPARMGYQMLTIHVMIQNYSIPLIFVLMESKTRNAYDTVFHYIKNNILTNVSPTIIIT</sequence>
<dbReference type="OrthoDB" id="6624936at2759"/>
<protein>
    <submittedName>
        <fullName evidence="1">MULE domain-containing protein</fullName>
    </submittedName>
</protein>
<evidence type="ECO:0000313" key="2">
    <source>
        <dbReference type="Proteomes" id="UP000478052"/>
    </source>
</evidence>
<dbReference type="Proteomes" id="UP000478052">
    <property type="component" value="Unassembled WGS sequence"/>
</dbReference>
<proteinExistence type="predicted"/>
<dbReference type="AlphaFoldDB" id="A0A6G0VHU8"/>